<organism evidence="8 9">
    <name type="scientific">Pseudorhodobacter antarcticus</name>
    <dbReference type="NCBI Taxonomy" id="1077947"/>
    <lineage>
        <taxon>Bacteria</taxon>
        <taxon>Pseudomonadati</taxon>
        <taxon>Pseudomonadota</taxon>
        <taxon>Alphaproteobacteria</taxon>
        <taxon>Rhodobacterales</taxon>
        <taxon>Paracoccaceae</taxon>
        <taxon>Pseudorhodobacter</taxon>
    </lineage>
</organism>
<evidence type="ECO:0000259" key="7">
    <source>
        <dbReference type="Pfam" id="PF01171"/>
    </source>
</evidence>
<evidence type="ECO:0000256" key="2">
    <source>
        <dbReference type="ARBA" id="ARBA00022598"/>
    </source>
</evidence>
<proteinExistence type="predicted"/>
<keyword evidence="4" id="KW-0547">Nucleotide-binding</keyword>
<dbReference type="Pfam" id="PF01171">
    <property type="entry name" value="ATP_bind_3"/>
    <property type="match status" value="1"/>
</dbReference>
<dbReference type="InterPro" id="IPR014729">
    <property type="entry name" value="Rossmann-like_a/b/a_fold"/>
</dbReference>
<comment type="catalytic activity">
    <reaction evidence="6">
        <text>cytidine(34) in tRNA(Ile2) + L-lysine + ATP = lysidine(34) in tRNA(Ile2) + AMP + diphosphate + H(+)</text>
        <dbReference type="Rhea" id="RHEA:43744"/>
        <dbReference type="Rhea" id="RHEA-COMP:10625"/>
        <dbReference type="Rhea" id="RHEA-COMP:10670"/>
        <dbReference type="ChEBI" id="CHEBI:15378"/>
        <dbReference type="ChEBI" id="CHEBI:30616"/>
        <dbReference type="ChEBI" id="CHEBI:32551"/>
        <dbReference type="ChEBI" id="CHEBI:33019"/>
        <dbReference type="ChEBI" id="CHEBI:82748"/>
        <dbReference type="ChEBI" id="CHEBI:83665"/>
        <dbReference type="ChEBI" id="CHEBI:456215"/>
        <dbReference type="EC" id="6.3.4.19"/>
    </reaction>
</comment>
<dbReference type="EC" id="6.3.4.19" evidence="1"/>
<dbReference type="InterPro" id="IPR012795">
    <property type="entry name" value="tRNA_Ile_lys_synt_N"/>
</dbReference>
<dbReference type="InterPro" id="IPR011063">
    <property type="entry name" value="TilS/TtcA_N"/>
</dbReference>
<sequence length="375" mass="39875">MAVLHVMAEVARTCGISLFAVTVDHALRDGSAAEAAGVAQACEGLGVPHQVLVWQHGEIKGNLMDAARRARYGLMADWACGLGISHILLGHTADDQAETFLMGLARRAGIDGLIGMHAGWNTGGVRFLRPYLGVTRQALRAELVRRSVGWIDDPSNENDRFTRVKARRALTALQPLGITVEGLAGVMVNLSAAQGAVQQSTHDAIGMCREHAGAVMFDGVMWRAAGAEVQRRLLIAALRWVSSGLAPRGAGVDRVLQAVERGKDTVLAGCRVRMTADGFCVVREARFAGVSVLGALWDGRWQIIGPFGPGQEVRALGAGLAECKGWRETGICRDVLEVGPAVWAGETLISAPIAGFKAGFDARIVASFTQFVLSH</sequence>
<dbReference type="GO" id="GO:0032267">
    <property type="term" value="F:tRNA(Ile)-lysidine synthase activity"/>
    <property type="evidence" value="ECO:0007669"/>
    <property type="project" value="UniProtKB-EC"/>
</dbReference>
<dbReference type="Proteomes" id="UP000183002">
    <property type="component" value="Unassembled WGS sequence"/>
</dbReference>
<accession>A0A1H8HYF5</accession>
<dbReference type="CDD" id="cd01992">
    <property type="entry name" value="TilS_N"/>
    <property type="match status" value="1"/>
</dbReference>
<dbReference type="PANTHER" id="PTHR43033:SF1">
    <property type="entry name" value="TRNA(ILE)-LYSIDINE SYNTHASE-RELATED"/>
    <property type="match status" value="1"/>
</dbReference>
<keyword evidence="9" id="KW-1185">Reference proteome</keyword>
<keyword evidence="5" id="KW-0067">ATP-binding</keyword>
<keyword evidence="3" id="KW-0819">tRNA processing</keyword>
<keyword evidence="2" id="KW-0436">Ligase</keyword>
<dbReference type="EMBL" id="FOCO01000018">
    <property type="protein sequence ID" value="SEN61101.1"/>
    <property type="molecule type" value="Genomic_DNA"/>
</dbReference>
<dbReference type="GO" id="GO:0008033">
    <property type="term" value="P:tRNA processing"/>
    <property type="evidence" value="ECO:0007669"/>
    <property type="project" value="UniProtKB-KW"/>
</dbReference>
<reference evidence="8 9" key="1">
    <citation type="submission" date="2016-10" db="EMBL/GenBank/DDBJ databases">
        <authorList>
            <person name="de Groot N.N."/>
        </authorList>
    </citation>
    <scope>NUCLEOTIDE SEQUENCE [LARGE SCALE GENOMIC DNA]</scope>
    <source>
        <strain evidence="8 9">CGMCC 1.10836</strain>
    </source>
</reference>
<evidence type="ECO:0000256" key="6">
    <source>
        <dbReference type="ARBA" id="ARBA00048539"/>
    </source>
</evidence>
<dbReference type="AlphaFoldDB" id="A0A1H8HYF5"/>
<evidence type="ECO:0000313" key="9">
    <source>
        <dbReference type="Proteomes" id="UP000183002"/>
    </source>
</evidence>
<name>A0A1H8HYF5_9RHOB</name>
<feature type="domain" description="tRNA(Ile)-lysidine/2-thiocytidine synthase N-terminal" evidence="7">
    <location>
        <begin position="1"/>
        <end position="168"/>
    </location>
</feature>
<dbReference type="NCBIfam" id="TIGR02432">
    <property type="entry name" value="lysidine_TilS_N"/>
    <property type="match status" value="1"/>
</dbReference>
<dbReference type="PANTHER" id="PTHR43033">
    <property type="entry name" value="TRNA(ILE)-LYSIDINE SYNTHASE-RELATED"/>
    <property type="match status" value="1"/>
</dbReference>
<evidence type="ECO:0000256" key="1">
    <source>
        <dbReference type="ARBA" id="ARBA00013267"/>
    </source>
</evidence>
<evidence type="ECO:0000313" key="8">
    <source>
        <dbReference type="EMBL" id="SEN61101.1"/>
    </source>
</evidence>
<dbReference type="InterPro" id="IPR012094">
    <property type="entry name" value="tRNA_Ile_lys_synt"/>
</dbReference>
<protein>
    <recommendedName>
        <fullName evidence="1">tRNA(Ile)-lysidine synthetase</fullName>
        <ecNumber evidence="1">6.3.4.19</ecNumber>
    </recommendedName>
</protein>
<evidence type="ECO:0000256" key="3">
    <source>
        <dbReference type="ARBA" id="ARBA00022694"/>
    </source>
</evidence>
<dbReference type="Gene3D" id="3.40.50.620">
    <property type="entry name" value="HUPs"/>
    <property type="match status" value="1"/>
</dbReference>
<evidence type="ECO:0000256" key="5">
    <source>
        <dbReference type="ARBA" id="ARBA00022840"/>
    </source>
</evidence>
<dbReference type="STRING" id="1077947.SAMN05216227_101856"/>
<dbReference type="SUPFAM" id="SSF52402">
    <property type="entry name" value="Adenine nucleotide alpha hydrolases-like"/>
    <property type="match status" value="1"/>
</dbReference>
<evidence type="ECO:0000256" key="4">
    <source>
        <dbReference type="ARBA" id="ARBA00022741"/>
    </source>
</evidence>
<gene>
    <name evidence="8" type="ORF">SAMN05216227_101856</name>
</gene>
<dbReference type="GO" id="GO:0005524">
    <property type="term" value="F:ATP binding"/>
    <property type="evidence" value="ECO:0007669"/>
    <property type="project" value="UniProtKB-KW"/>
</dbReference>